<dbReference type="SMART" id="SM00387">
    <property type="entry name" value="HATPase_c"/>
    <property type="match status" value="1"/>
</dbReference>
<dbReference type="InterPro" id="IPR005467">
    <property type="entry name" value="His_kinase_dom"/>
</dbReference>
<keyword evidence="4" id="KW-0808">Transferase</keyword>
<dbReference type="GO" id="GO:0000155">
    <property type="term" value="F:phosphorelay sensor kinase activity"/>
    <property type="evidence" value="ECO:0007669"/>
    <property type="project" value="InterPro"/>
</dbReference>
<evidence type="ECO:0000256" key="1">
    <source>
        <dbReference type="ARBA" id="ARBA00000085"/>
    </source>
</evidence>
<dbReference type="InterPro" id="IPR035965">
    <property type="entry name" value="PAS-like_dom_sf"/>
</dbReference>
<evidence type="ECO:0000256" key="10">
    <source>
        <dbReference type="ARBA" id="ARBA00070152"/>
    </source>
</evidence>
<dbReference type="Pfam" id="PF02518">
    <property type="entry name" value="HATPase_c"/>
    <property type="match status" value="1"/>
</dbReference>
<dbReference type="SUPFAM" id="SSF55785">
    <property type="entry name" value="PYP-like sensor domain (PAS domain)"/>
    <property type="match status" value="4"/>
</dbReference>
<dbReference type="Gene3D" id="3.30.565.10">
    <property type="entry name" value="Histidine kinase-like ATPase, C-terminal domain"/>
    <property type="match status" value="1"/>
</dbReference>
<keyword evidence="18" id="KW-1185">Reference proteome</keyword>
<gene>
    <name evidence="17" type="ORF">HQN59_02065</name>
</gene>
<dbReference type="InterPro" id="IPR004358">
    <property type="entry name" value="Sig_transdc_His_kin-like_C"/>
</dbReference>
<dbReference type="Gene3D" id="3.40.50.2300">
    <property type="match status" value="1"/>
</dbReference>
<feature type="domain" description="Response regulatory" evidence="14">
    <location>
        <begin position="953"/>
        <end position="1074"/>
    </location>
</feature>
<keyword evidence="12" id="KW-1133">Transmembrane helix</keyword>
<comment type="catalytic activity">
    <reaction evidence="1">
        <text>ATP + protein L-histidine = ADP + protein N-phospho-L-histidine.</text>
        <dbReference type="EC" id="2.7.13.3"/>
    </reaction>
</comment>
<evidence type="ECO:0000256" key="4">
    <source>
        <dbReference type="ARBA" id="ARBA00022679"/>
    </source>
</evidence>
<keyword evidence="5" id="KW-0732">Signal</keyword>
<organism evidence="17 18">
    <name type="scientific">Piscinibacter koreensis</name>
    <dbReference type="NCBI Taxonomy" id="2742824"/>
    <lineage>
        <taxon>Bacteria</taxon>
        <taxon>Pseudomonadati</taxon>
        <taxon>Pseudomonadota</taxon>
        <taxon>Betaproteobacteria</taxon>
        <taxon>Burkholderiales</taxon>
        <taxon>Sphaerotilaceae</taxon>
        <taxon>Piscinibacter</taxon>
    </lineage>
</organism>
<feature type="transmembrane region" description="Helical" evidence="12">
    <location>
        <begin position="50"/>
        <end position="70"/>
    </location>
</feature>
<dbReference type="PROSITE" id="PS50109">
    <property type="entry name" value="HIS_KIN"/>
    <property type="match status" value="1"/>
</dbReference>
<dbReference type="Proteomes" id="UP000529637">
    <property type="component" value="Unassembled WGS sequence"/>
</dbReference>
<dbReference type="Pfam" id="PF00989">
    <property type="entry name" value="PAS"/>
    <property type="match status" value="1"/>
</dbReference>
<evidence type="ECO:0000256" key="3">
    <source>
        <dbReference type="ARBA" id="ARBA00022553"/>
    </source>
</evidence>
<dbReference type="SMART" id="SM00091">
    <property type="entry name" value="PAS"/>
    <property type="match status" value="4"/>
</dbReference>
<feature type="modified residue" description="4-aspartylphosphate" evidence="11">
    <location>
        <position position="1007"/>
    </location>
</feature>
<feature type="domain" description="PAC" evidence="16">
    <location>
        <begin position="267"/>
        <end position="322"/>
    </location>
</feature>
<dbReference type="PRINTS" id="PR00344">
    <property type="entry name" value="BCTRLSENSOR"/>
</dbReference>
<keyword evidence="8" id="KW-0843">Virulence</keyword>
<evidence type="ECO:0000256" key="8">
    <source>
        <dbReference type="ARBA" id="ARBA00023026"/>
    </source>
</evidence>
<dbReference type="InterPro" id="IPR013656">
    <property type="entry name" value="PAS_4"/>
</dbReference>
<dbReference type="CDD" id="cd00130">
    <property type="entry name" value="PAS"/>
    <property type="match status" value="4"/>
</dbReference>
<dbReference type="Gene3D" id="1.10.287.130">
    <property type="match status" value="1"/>
</dbReference>
<dbReference type="Pfam" id="PF00072">
    <property type="entry name" value="Response_reg"/>
    <property type="match status" value="1"/>
</dbReference>
<dbReference type="GO" id="GO:0006355">
    <property type="term" value="P:regulation of DNA-templated transcription"/>
    <property type="evidence" value="ECO:0007669"/>
    <property type="project" value="InterPro"/>
</dbReference>
<feature type="transmembrane region" description="Helical" evidence="12">
    <location>
        <begin position="82"/>
        <end position="103"/>
    </location>
</feature>
<keyword evidence="7" id="KW-0902">Two-component regulatory system</keyword>
<evidence type="ECO:0000259" key="15">
    <source>
        <dbReference type="PROSITE" id="PS50112"/>
    </source>
</evidence>
<dbReference type="SMART" id="SM00388">
    <property type="entry name" value="HisKA"/>
    <property type="match status" value="1"/>
</dbReference>
<feature type="transmembrane region" description="Helical" evidence="12">
    <location>
        <begin position="159"/>
        <end position="183"/>
    </location>
</feature>
<dbReference type="CDD" id="cd00082">
    <property type="entry name" value="HisKA"/>
    <property type="match status" value="1"/>
</dbReference>
<dbReference type="InterPro" id="IPR003594">
    <property type="entry name" value="HATPase_dom"/>
</dbReference>
<feature type="domain" description="Histidine kinase" evidence="13">
    <location>
        <begin position="712"/>
        <end position="930"/>
    </location>
</feature>
<dbReference type="PROSITE" id="PS50110">
    <property type="entry name" value="RESPONSE_REGULATORY"/>
    <property type="match status" value="1"/>
</dbReference>
<dbReference type="SUPFAM" id="SSF55874">
    <property type="entry name" value="ATPase domain of HSP90 chaperone/DNA topoisomerase II/histidine kinase"/>
    <property type="match status" value="1"/>
</dbReference>
<keyword evidence="12" id="KW-0472">Membrane</keyword>
<evidence type="ECO:0000259" key="13">
    <source>
        <dbReference type="PROSITE" id="PS50109"/>
    </source>
</evidence>
<dbReference type="Pfam" id="PF13426">
    <property type="entry name" value="PAS_9"/>
    <property type="match status" value="1"/>
</dbReference>
<comment type="caution">
    <text evidence="17">The sequence shown here is derived from an EMBL/GenBank/DDBJ whole genome shotgun (WGS) entry which is preliminary data.</text>
</comment>
<evidence type="ECO:0000256" key="9">
    <source>
        <dbReference type="ARBA" id="ARBA00058004"/>
    </source>
</evidence>
<feature type="transmembrane region" description="Helical" evidence="12">
    <location>
        <begin position="20"/>
        <end position="44"/>
    </location>
</feature>
<feature type="transmembrane region" description="Helical" evidence="12">
    <location>
        <begin position="115"/>
        <end position="147"/>
    </location>
</feature>
<keyword evidence="3 11" id="KW-0597">Phosphoprotein</keyword>
<dbReference type="AlphaFoldDB" id="A0A7Y6TUZ5"/>
<dbReference type="FunFam" id="3.30.565.10:FF:000010">
    <property type="entry name" value="Sensor histidine kinase RcsC"/>
    <property type="match status" value="1"/>
</dbReference>
<dbReference type="InterPro" id="IPR003661">
    <property type="entry name" value="HisK_dim/P_dom"/>
</dbReference>
<evidence type="ECO:0000256" key="7">
    <source>
        <dbReference type="ARBA" id="ARBA00023012"/>
    </source>
</evidence>
<proteinExistence type="predicted"/>
<dbReference type="InterPro" id="IPR001610">
    <property type="entry name" value="PAC"/>
</dbReference>
<evidence type="ECO:0000259" key="14">
    <source>
        <dbReference type="PROSITE" id="PS50110"/>
    </source>
</evidence>
<dbReference type="CDD" id="cd16922">
    <property type="entry name" value="HATPase_EvgS-ArcB-TorS-like"/>
    <property type="match status" value="1"/>
</dbReference>
<feature type="domain" description="PAS" evidence="15">
    <location>
        <begin position="323"/>
        <end position="376"/>
    </location>
</feature>
<dbReference type="Gene3D" id="3.30.450.20">
    <property type="entry name" value="PAS domain"/>
    <property type="match status" value="4"/>
</dbReference>
<dbReference type="CDD" id="cd17546">
    <property type="entry name" value="REC_hyHK_CKI1_RcsC-like"/>
    <property type="match status" value="1"/>
</dbReference>
<dbReference type="PROSITE" id="PS50113">
    <property type="entry name" value="PAC"/>
    <property type="match status" value="2"/>
</dbReference>
<dbReference type="PROSITE" id="PS50112">
    <property type="entry name" value="PAS"/>
    <property type="match status" value="2"/>
</dbReference>
<sequence>MSDAPAPMAQPGRADAPLHIIGRACFGTGAWAGVACAAVFATLVERDESAGYTALLIALVVFSAGCAPCWQRSARPGFPLHGALAGVALAAIALAVGVGAVLGDPLRSPSLGACPLVVCLVTAILGWRTGFGMAALALGATALLAGLDTARTGGGESPAQLALLLGLQWIVIACALVGGSLLARVVARYTETVDQRERHFRGLLRMAVDWHWELDADARFTFVSPAGEQRPVPVGPVQLGLRPWEMPGVMVDPERLDEHRADLEGRRPFSGMLMRRRDRHGRSHVHSISGEPRFDAKGTFLGHWGVARDVTDEMRARRGLVASETRYRELFERSPSPLLLHRSGRIFDANPAAARLFGFADAAAMVDVDVAELYAPGESRARCIEQVRRLEGQPAGESVPVSDFAALGRDGRPISVQATSVRVDAADGPATLLILFDITARLAAQAALRRSEAMLRHLFATSPDCITVSEAATGRYALVNTAFERITGYPAAEAVGRTATELGVWHDGADRERLVAALASAGVATDMPTTVRTRSGALVSMRLSAARFEMDRRAYIVANARDVTQAEQTRLEHAAILERASIGIAFTRGGRFVQANPRFERTFGWPIGQLAGQPRSAVWPDAEPEADVGRIAETQLAAGRSFETEREMRRRDGSVFWCRLLAQMVDPQHPVDGGTIWIADDVTERRRIDAALAAARDAAEAANRAKSAFLANTSHEIRTPLNGLLGLARMALQDPVDDAERRRYLEQILESARGLEGILSDILDLSKIEAGKITLEHVAFDLRETLVNVKRSYRSLADVKELALELVVDDALPARVAGDPVRVRQILGNFITNAIKFTDAGTVRIEARPAAAGQIRLAVADTGGGIDAETRRHLWQPFSQGDSSTTRRYGGTGLGLSICRELAELMGGRVGMESAPGRGSTFWADLPLAEAPPSADPVDAAEPAGDEVLAGRRVLLVEDNVVNMMIATATLERWGIEVGQAFDGRMAIGAVEAAVAEGRPFDAVLMDVQMPVLSGHDAALELRRAHPADELPIIALTAAALVGEREQALAAGMNDFLTKPLDPSMLRRTLLRWMTRRGEADVA</sequence>
<dbReference type="InterPro" id="IPR036097">
    <property type="entry name" value="HisK_dim/P_sf"/>
</dbReference>
<evidence type="ECO:0000259" key="16">
    <source>
        <dbReference type="PROSITE" id="PS50113"/>
    </source>
</evidence>
<dbReference type="InterPro" id="IPR000700">
    <property type="entry name" value="PAS-assoc_C"/>
</dbReference>
<dbReference type="InterPro" id="IPR036890">
    <property type="entry name" value="HATPase_C_sf"/>
</dbReference>
<dbReference type="EMBL" id="JABWMJ010000001">
    <property type="protein sequence ID" value="NUZ04535.1"/>
    <property type="molecule type" value="Genomic_DNA"/>
</dbReference>
<feature type="domain" description="PAS" evidence="15">
    <location>
        <begin position="451"/>
        <end position="498"/>
    </location>
</feature>
<dbReference type="PANTHER" id="PTHR43047:SF64">
    <property type="entry name" value="HISTIDINE KINASE CONTAINING CHEY-HOMOLOGOUS RECEIVER DOMAIN AND PAS DOMAIN-RELATED"/>
    <property type="match status" value="1"/>
</dbReference>
<reference evidence="17 18" key="1">
    <citation type="submission" date="2020-06" db="EMBL/GenBank/DDBJ databases">
        <title>Schlegella sp. ID0723 isolated from air conditioner.</title>
        <authorList>
            <person name="Kim D.Y."/>
            <person name="Kim D.-U."/>
        </authorList>
    </citation>
    <scope>NUCLEOTIDE SEQUENCE [LARGE SCALE GENOMIC DNA]</scope>
    <source>
        <strain evidence="17 18">ID0723</strain>
    </source>
</reference>
<evidence type="ECO:0000256" key="6">
    <source>
        <dbReference type="ARBA" id="ARBA00022777"/>
    </source>
</evidence>
<evidence type="ECO:0000256" key="11">
    <source>
        <dbReference type="PROSITE-ProRule" id="PRU00169"/>
    </source>
</evidence>
<keyword evidence="6" id="KW-0418">Kinase</keyword>
<dbReference type="Pfam" id="PF00512">
    <property type="entry name" value="HisKA"/>
    <property type="match status" value="1"/>
</dbReference>
<comment type="function">
    <text evidence="9">Member of the two-component regulatory system BvgS/BvgA. Phosphorylates BvgA via a four-step phosphorelay in response to environmental signals.</text>
</comment>
<dbReference type="InterPro" id="IPR001789">
    <property type="entry name" value="Sig_transdc_resp-reg_receiver"/>
</dbReference>
<dbReference type="InterPro" id="IPR000014">
    <property type="entry name" value="PAS"/>
</dbReference>
<dbReference type="RefSeq" id="WP_176065561.1">
    <property type="nucleotide sequence ID" value="NZ_JABWMJ010000001.1"/>
</dbReference>
<dbReference type="InterPro" id="IPR011006">
    <property type="entry name" value="CheY-like_superfamily"/>
</dbReference>
<dbReference type="PANTHER" id="PTHR43047">
    <property type="entry name" value="TWO-COMPONENT HISTIDINE PROTEIN KINASE"/>
    <property type="match status" value="1"/>
</dbReference>
<name>A0A7Y6TUZ5_9BURK</name>
<keyword evidence="12" id="KW-0812">Transmembrane</keyword>
<dbReference type="NCBIfam" id="TIGR00229">
    <property type="entry name" value="sensory_box"/>
    <property type="match status" value="4"/>
</dbReference>
<dbReference type="Pfam" id="PF08448">
    <property type="entry name" value="PAS_4"/>
    <property type="match status" value="1"/>
</dbReference>
<dbReference type="InterPro" id="IPR013767">
    <property type="entry name" value="PAS_fold"/>
</dbReference>
<dbReference type="SMART" id="SM00448">
    <property type="entry name" value="REC"/>
    <property type="match status" value="1"/>
</dbReference>
<evidence type="ECO:0000256" key="5">
    <source>
        <dbReference type="ARBA" id="ARBA00022729"/>
    </source>
</evidence>
<evidence type="ECO:0000256" key="2">
    <source>
        <dbReference type="ARBA" id="ARBA00012438"/>
    </source>
</evidence>
<dbReference type="SUPFAM" id="SSF52172">
    <property type="entry name" value="CheY-like"/>
    <property type="match status" value="1"/>
</dbReference>
<dbReference type="SMART" id="SM00086">
    <property type="entry name" value="PAC"/>
    <property type="match status" value="4"/>
</dbReference>
<evidence type="ECO:0000313" key="18">
    <source>
        <dbReference type="Proteomes" id="UP000529637"/>
    </source>
</evidence>
<accession>A0A7Y6TUZ5</accession>
<evidence type="ECO:0000256" key="12">
    <source>
        <dbReference type="SAM" id="Phobius"/>
    </source>
</evidence>
<dbReference type="SUPFAM" id="SSF47384">
    <property type="entry name" value="Homodimeric domain of signal transducing histidine kinase"/>
    <property type="match status" value="1"/>
</dbReference>
<dbReference type="EC" id="2.7.13.3" evidence="2"/>
<protein>
    <recommendedName>
        <fullName evidence="10">Virulence sensor protein BvgS</fullName>
        <ecNumber evidence="2">2.7.13.3</ecNumber>
    </recommendedName>
</protein>
<evidence type="ECO:0000313" key="17">
    <source>
        <dbReference type="EMBL" id="NUZ04535.1"/>
    </source>
</evidence>
<feature type="domain" description="PAC" evidence="16">
    <location>
        <begin position="642"/>
        <end position="694"/>
    </location>
</feature>